<gene>
    <name evidence="10" type="ORF">AKO1_009563</name>
</gene>
<dbReference type="EMBL" id="JAOPGA020001698">
    <property type="protein sequence ID" value="KAL0490587.1"/>
    <property type="molecule type" value="Genomic_DNA"/>
</dbReference>
<proteinExistence type="inferred from homology"/>
<feature type="transmembrane region" description="Helical" evidence="8">
    <location>
        <begin position="178"/>
        <end position="197"/>
    </location>
</feature>
<dbReference type="AlphaFoldDB" id="A0AAW2ZMT5"/>
<sequence length="459" mass="50802">MVVPDGDDDIPNPHSPLRRSAEFNSYSDASDLEVHSITLEDESAENMEVFKIRTKKKKSHKDGVFMSMWNLLNDLLTPATIGSAYIITKTGLGLSLIFFPILGVITGLTLMTMYDLSKLYKKKSMPDLCELAFGSWGYFLACFFIFSFNSGGFIAQNLMVADLLTPMLQEITSTRSIWTNRTAVLCYFSILIIPISLRKQLHSFAITSMVSVCCILIIGFLCIIKLLSGSDGIPPHENTVLFARGDFYAAIGAISYCFVCHDLSIHVIDELKDNTRKRYSYVAYTSVALTIFGVFLVGVPCFIMFGDRNLEHANLLSLFPNNDFIAHICKFVFLLDLFLTVPYACIMPRSAVTSLATHFFPSLQTDARKFNIFFYCSTISLIVVALIISILVNNMGLVFEVAGGISACAIGFVIPPILSIKLSQGPFLSRSTVVNIGIVITGVSIWICSITNIIIQIKS</sequence>
<evidence type="ECO:0000256" key="5">
    <source>
        <dbReference type="ARBA" id="ARBA00022970"/>
    </source>
</evidence>
<dbReference type="GO" id="GO:0015179">
    <property type="term" value="F:L-amino acid transmembrane transporter activity"/>
    <property type="evidence" value="ECO:0007669"/>
    <property type="project" value="TreeGrafter"/>
</dbReference>
<feature type="transmembrane region" description="Helical" evidence="8">
    <location>
        <begin position="135"/>
        <end position="158"/>
    </location>
</feature>
<organism evidence="10 11">
    <name type="scientific">Acrasis kona</name>
    <dbReference type="NCBI Taxonomy" id="1008807"/>
    <lineage>
        <taxon>Eukaryota</taxon>
        <taxon>Discoba</taxon>
        <taxon>Heterolobosea</taxon>
        <taxon>Tetramitia</taxon>
        <taxon>Eutetramitia</taxon>
        <taxon>Acrasidae</taxon>
        <taxon>Acrasis</taxon>
    </lineage>
</organism>
<dbReference type="GO" id="GO:0016020">
    <property type="term" value="C:membrane"/>
    <property type="evidence" value="ECO:0007669"/>
    <property type="project" value="UniProtKB-SubCell"/>
</dbReference>
<comment type="subcellular location">
    <subcellularLocation>
        <location evidence="1">Membrane</location>
        <topology evidence="1">Multi-pass membrane protein</topology>
    </subcellularLocation>
</comment>
<keyword evidence="7 8" id="KW-0472">Membrane</keyword>
<keyword evidence="6 8" id="KW-1133">Transmembrane helix</keyword>
<keyword evidence="3" id="KW-0813">Transport</keyword>
<feature type="transmembrane region" description="Helical" evidence="8">
    <location>
        <begin position="398"/>
        <end position="420"/>
    </location>
</feature>
<feature type="domain" description="Amino acid transporter transmembrane" evidence="9">
    <location>
        <begin position="60"/>
        <end position="455"/>
    </location>
</feature>
<evidence type="ECO:0000259" key="9">
    <source>
        <dbReference type="Pfam" id="PF01490"/>
    </source>
</evidence>
<evidence type="ECO:0000256" key="1">
    <source>
        <dbReference type="ARBA" id="ARBA00004141"/>
    </source>
</evidence>
<comment type="caution">
    <text evidence="10">The sequence shown here is derived from an EMBL/GenBank/DDBJ whole genome shotgun (WGS) entry which is preliminary data.</text>
</comment>
<feature type="transmembrane region" description="Helical" evidence="8">
    <location>
        <begin position="281"/>
        <end position="305"/>
    </location>
</feature>
<feature type="transmembrane region" description="Helical" evidence="8">
    <location>
        <begin position="93"/>
        <end position="114"/>
    </location>
</feature>
<comment type="similarity">
    <text evidence="2">Belongs to the amino acid/polyamine transporter 2 family.</text>
</comment>
<feature type="transmembrane region" description="Helical" evidence="8">
    <location>
        <begin position="372"/>
        <end position="392"/>
    </location>
</feature>
<keyword evidence="4 8" id="KW-0812">Transmembrane</keyword>
<feature type="transmembrane region" description="Helical" evidence="8">
    <location>
        <begin position="325"/>
        <end position="346"/>
    </location>
</feature>
<keyword evidence="5" id="KW-0029">Amino-acid transport</keyword>
<evidence type="ECO:0000256" key="2">
    <source>
        <dbReference type="ARBA" id="ARBA00008066"/>
    </source>
</evidence>
<evidence type="ECO:0000256" key="7">
    <source>
        <dbReference type="ARBA" id="ARBA00023136"/>
    </source>
</evidence>
<reference evidence="10 11" key="1">
    <citation type="submission" date="2024-03" db="EMBL/GenBank/DDBJ databases">
        <title>The Acrasis kona genome and developmental transcriptomes reveal deep origins of eukaryotic multicellular pathways.</title>
        <authorList>
            <person name="Sheikh S."/>
            <person name="Fu C.-J."/>
            <person name="Brown M.W."/>
            <person name="Baldauf S.L."/>
        </authorList>
    </citation>
    <scope>NUCLEOTIDE SEQUENCE [LARGE SCALE GENOMIC DNA]</scope>
    <source>
        <strain evidence="10 11">ATCC MYA-3509</strain>
    </source>
</reference>
<dbReference type="Proteomes" id="UP001431209">
    <property type="component" value="Unassembled WGS sequence"/>
</dbReference>
<keyword evidence="11" id="KW-1185">Reference proteome</keyword>
<feature type="transmembrane region" description="Helical" evidence="8">
    <location>
        <begin position="204"/>
        <end position="227"/>
    </location>
</feature>
<evidence type="ECO:0000313" key="11">
    <source>
        <dbReference type="Proteomes" id="UP001431209"/>
    </source>
</evidence>
<dbReference type="InterPro" id="IPR013057">
    <property type="entry name" value="AA_transpt_TM"/>
</dbReference>
<feature type="transmembrane region" description="Helical" evidence="8">
    <location>
        <begin position="432"/>
        <end position="455"/>
    </location>
</feature>
<name>A0AAW2ZMT5_9EUKA</name>
<evidence type="ECO:0000256" key="8">
    <source>
        <dbReference type="SAM" id="Phobius"/>
    </source>
</evidence>
<evidence type="ECO:0000313" key="10">
    <source>
        <dbReference type="EMBL" id="KAL0490587.1"/>
    </source>
</evidence>
<evidence type="ECO:0000256" key="6">
    <source>
        <dbReference type="ARBA" id="ARBA00022989"/>
    </source>
</evidence>
<feature type="transmembrane region" description="Helical" evidence="8">
    <location>
        <begin position="63"/>
        <end position="87"/>
    </location>
</feature>
<accession>A0AAW2ZMT5</accession>
<evidence type="ECO:0000256" key="4">
    <source>
        <dbReference type="ARBA" id="ARBA00022692"/>
    </source>
</evidence>
<evidence type="ECO:0000256" key="3">
    <source>
        <dbReference type="ARBA" id="ARBA00022448"/>
    </source>
</evidence>
<dbReference type="PANTHER" id="PTHR22950:SF458">
    <property type="entry name" value="SODIUM-COUPLED NEUTRAL AMINO ACID TRANSPORTER 11-RELATED"/>
    <property type="match status" value="1"/>
</dbReference>
<dbReference type="Pfam" id="PF01490">
    <property type="entry name" value="Aa_trans"/>
    <property type="match status" value="1"/>
</dbReference>
<protein>
    <recommendedName>
        <fullName evidence="9">Amino acid transporter transmembrane domain-containing protein</fullName>
    </recommendedName>
</protein>
<dbReference type="PANTHER" id="PTHR22950">
    <property type="entry name" value="AMINO ACID TRANSPORTER"/>
    <property type="match status" value="1"/>
</dbReference>